<dbReference type="PANTHER" id="PTHR21664:SF1">
    <property type="entry name" value="NUDC DOMAIN-CONTAINING PROTEIN 1"/>
    <property type="match status" value="1"/>
</dbReference>
<keyword evidence="3" id="KW-0963">Cytoplasm</keyword>
<dbReference type="EMBL" id="JADGJD010000621">
    <property type="protein sequence ID" value="KAJ3049602.1"/>
    <property type="molecule type" value="Genomic_DNA"/>
</dbReference>
<organism evidence="5 6">
    <name type="scientific">Rhizophlyctis rosea</name>
    <dbReference type="NCBI Taxonomy" id="64517"/>
    <lineage>
        <taxon>Eukaryota</taxon>
        <taxon>Fungi</taxon>
        <taxon>Fungi incertae sedis</taxon>
        <taxon>Chytridiomycota</taxon>
        <taxon>Chytridiomycota incertae sedis</taxon>
        <taxon>Chytridiomycetes</taxon>
        <taxon>Rhizophlyctidales</taxon>
        <taxon>Rhizophlyctidaceae</taxon>
        <taxon>Rhizophlyctis</taxon>
    </lineage>
</organism>
<evidence type="ECO:0000256" key="1">
    <source>
        <dbReference type="ARBA" id="ARBA00004123"/>
    </source>
</evidence>
<evidence type="ECO:0000313" key="6">
    <source>
        <dbReference type="Proteomes" id="UP001212841"/>
    </source>
</evidence>
<evidence type="ECO:0000256" key="2">
    <source>
        <dbReference type="ARBA" id="ARBA00004496"/>
    </source>
</evidence>
<feature type="non-terminal residue" evidence="5">
    <location>
        <position position="1"/>
    </location>
</feature>
<reference evidence="5" key="1">
    <citation type="submission" date="2020-05" db="EMBL/GenBank/DDBJ databases">
        <title>Phylogenomic resolution of chytrid fungi.</title>
        <authorList>
            <person name="Stajich J.E."/>
            <person name="Amses K."/>
            <person name="Simmons R."/>
            <person name="Seto K."/>
            <person name="Myers J."/>
            <person name="Bonds A."/>
            <person name="Quandt C.A."/>
            <person name="Barry K."/>
            <person name="Liu P."/>
            <person name="Grigoriev I."/>
            <person name="Longcore J.E."/>
            <person name="James T.Y."/>
        </authorList>
    </citation>
    <scope>NUCLEOTIDE SEQUENCE</scope>
    <source>
        <strain evidence="5">JEL0318</strain>
    </source>
</reference>
<dbReference type="InterPro" id="IPR037895">
    <property type="entry name" value="NUDCD1"/>
</dbReference>
<protein>
    <submittedName>
        <fullName evidence="5">Uncharacterized protein</fullName>
    </submittedName>
</protein>
<sequence length="106" mass="11903">GLELKHVASFDAFGFVQASKRDKKFVAVTPGPGYRYAVVVESVKHVYLYQRGQKGEMYAEQFVVDLTSGEAESGSALRQVIGVQMIDEKRLVILKEEQIIVIELRL</sequence>
<proteinExistence type="predicted"/>
<dbReference type="GO" id="GO:0005737">
    <property type="term" value="C:cytoplasm"/>
    <property type="evidence" value="ECO:0007669"/>
    <property type="project" value="UniProtKB-SubCell"/>
</dbReference>
<comment type="subcellular location">
    <subcellularLocation>
        <location evidence="2">Cytoplasm</location>
    </subcellularLocation>
    <subcellularLocation>
        <location evidence="1">Nucleus</location>
    </subcellularLocation>
</comment>
<gene>
    <name evidence="5" type="ORF">HK097_009421</name>
</gene>
<evidence type="ECO:0000256" key="3">
    <source>
        <dbReference type="ARBA" id="ARBA00022490"/>
    </source>
</evidence>
<dbReference type="PANTHER" id="PTHR21664">
    <property type="entry name" value="CHRONIC MYELOGENOUS LEUKEMIA TUMOR ANTIGEN 66"/>
    <property type="match status" value="1"/>
</dbReference>
<evidence type="ECO:0000256" key="4">
    <source>
        <dbReference type="ARBA" id="ARBA00023242"/>
    </source>
</evidence>
<dbReference type="AlphaFoldDB" id="A0AAD5X3T4"/>
<name>A0AAD5X3T4_9FUNG</name>
<accession>A0AAD5X3T4</accession>
<comment type="caution">
    <text evidence="5">The sequence shown here is derived from an EMBL/GenBank/DDBJ whole genome shotgun (WGS) entry which is preliminary data.</text>
</comment>
<dbReference type="GO" id="GO:0005634">
    <property type="term" value="C:nucleus"/>
    <property type="evidence" value="ECO:0007669"/>
    <property type="project" value="UniProtKB-SubCell"/>
</dbReference>
<dbReference type="Proteomes" id="UP001212841">
    <property type="component" value="Unassembled WGS sequence"/>
</dbReference>
<evidence type="ECO:0000313" key="5">
    <source>
        <dbReference type="EMBL" id="KAJ3049602.1"/>
    </source>
</evidence>
<keyword evidence="4" id="KW-0539">Nucleus</keyword>
<keyword evidence="6" id="KW-1185">Reference proteome</keyword>